<organism evidence="3 4">
    <name type="scientific">Prymnesium parvum</name>
    <name type="common">Toxic golden alga</name>
    <dbReference type="NCBI Taxonomy" id="97485"/>
    <lineage>
        <taxon>Eukaryota</taxon>
        <taxon>Haptista</taxon>
        <taxon>Haptophyta</taxon>
        <taxon>Prymnesiophyceae</taxon>
        <taxon>Prymnesiales</taxon>
        <taxon>Prymnesiaceae</taxon>
        <taxon>Prymnesium</taxon>
    </lineage>
</organism>
<dbReference type="Proteomes" id="UP001515480">
    <property type="component" value="Unassembled WGS sequence"/>
</dbReference>
<sequence>MMQLAHYQDKEGVFGKQFVRSHAKEMPPAKWWDKYGKAVPILCSVACSVLAQPVCASAAERNWSIYGSIKSERRTRLKHITSDRLVFCHEALHLRLKLRKSGYKEPTVKWESDSDDDDSSDEEDLKC</sequence>
<evidence type="ECO:0000313" key="4">
    <source>
        <dbReference type="Proteomes" id="UP001515480"/>
    </source>
</evidence>
<gene>
    <name evidence="3" type="ORF">AB1Y20_007125</name>
</gene>
<evidence type="ECO:0000259" key="2">
    <source>
        <dbReference type="Pfam" id="PF05699"/>
    </source>
</evidence>
<feature type="region of interest" description="Disordered" evidence="1">
    <location>
        <begin position="104"/>
        <end position="127"/>
    </location>
</feature>
<dbReference type="Pfam" id="PF05699">
    <property type="entry name" value="Dimer_Tnp_hAT"/>
    <property type="match status" value="1"/>
</dbReference>
<keyword evidence="4" id="KW-1185">Reference proteome</keyword>
<accession>A0AB34J018</accession>
<proteinExistence type="predicted"/>
<dbReference type="SUPFAM" id="SSF53098">
    <property type="entry name" value="Ribonuclease H-like"/>
    <property type="match status" value="1"/>
</dbReference>
<dbReference type="EMBL" id="JBGBPQ010000015">
    <property type="protein sequence ID" value="KAL1510843.1"/>
    <property type="molecule type" value="Genomic_DNA"/>
</dbReference>
<dbReference type="InterPro" id="IPR008906">
    <property type="entry name" value="HATC_C_dom"/>
</dbReference>
<protein>
    <recommendedName>
        <fullName evidence="2">HAT C-terminal dimerisation domain-containing protein</fullName>
    </recommendedName>
</protein>
<reference evidence="3 4" key="1">
    <citation type="journal article" date="2024" name="Science">
        <title>Giant polyketide synthase enzymes in the biosynthesis of giant marine polyether toxins.</title>
        <authorList>
            <person name="Fallon T.R."/>
            <person name="Shende V.V."/>
            <person name="Wierzbicki I.H."/>
            <person name="Pendleton A.L."/>
            <person name="Watervoot N.F."/>
            <person name="Auber R.P."/>
            <person name="Gonzalez D.J."/>
            <person name="Wisecaver J.H."/>
            <person name="Moore B.S."/>
        </authorList>
    </citation>
    <scope>NUCLEOTIDE SEQUENCE [LARGE SCALE GENOMIC DNA]</scope>
    <source>
        <strain evidence="3 4">12B1</strain>
    </source>
</reference>
<dbReference type="GO" id="GO:0046983">
    <property type="term" value="F:protein dimerization activity"/>
    <property type="evidence" value="ECO:0007669"/>
    <property type="project" value="InterPro"/>
</dbReference>
<feature type="compositionally biased region" description="Acidic residues" evidence="1">
    <location>
        <begin position="113"/>
        <end position="127"/>
    </location>
</feature>
<dbReference type="AlphaFoldDB" id="A0AB34J018"/>
<evidence type="ECO:0000313" key="3">
    <source>
        <dbReference type="EMBL" id="KAL1510843.1"/>
    </source>
</evidence>
<evidence type="ECO:0000256" key="1">
    <source>
        <dbReference type="SAM" id="MobiDB-lite"/>
    </source>
</evidence>
<name>A0AB34J018_PRYPA</name>
<dbReference type="InterPro" id="IPR012337">
    <property type="entry name" value="RNaseH-like_sf"/>
</dbReference>
<feature type="domain" description="HAT C-terminal dimerisation" evidence="2">
    <location>
        <begin position="17"/>
        <end position="91"/>
    </location>
</feature>
<comment type="caution">
    <text evidence="3">The sequence shown here is derived from an EMBL/GenBank/DDBJ whole genome shotgun (WGS) entry which is preliminary data.</text>
</comment>